<keyword evidence="5 7" id="KW-0067">ATP-binding</keyword>
<comment type="caution">
    <text evidence="9">The sequence shown here is derived from an EMBL/GenBank/DDBJ whole genome shotgun (WGS) entry which is preliminary data.</text>
</comment>
<dbReference type="PANTHER" id="PTHR43311:SF1">
    <property type="entry name" value="GLUTAMYL-Q TRNA(ASP) SYNTHETASE"/>
    <property type="match status" value="1"/>
</dbReference>
<evidence type="ECO:0000256" key="4">
    <source>
        <dbReference type="ARBA" id="ARBA00022833"/>
    </source>
</evidence>
<gene>
    <name evidence="9" type="ORF">FC093_03290</name>
</gene>
<dbReference type="PANTHER" id="PTHR43311">
    <property type="entry name" value="GLUTAMATE--TRNA LIGASE"/>
    <property type="match status" value="1"/>
</dbReference>
<evidence type="ECO:0000256" key="6">
    <source>
        <dbReference type="ARBA" id="ARBA00023146"/>
    </source>
</evidence>
<organism evidence="9 10">
    <name type="scientific">Ilyomonas limi</name>
    <dbReference type="NCBI Taxonomy" id="2575867"/>
    <lineage>
        <taxon>Bacteria</taxon>
        <taxon>Pseudomonadati</taxon>
        <taxon>Bacteroidota</taxon>
        <taxon>Chitinophagia</taxon>
        <taxon>Chitinophagales</taxon>
        <taxon>Chitinophagaceae</taxon>
        <taxon>Ilyomonas</taxon>
    </lineage>
</organism>
<name>A0A4U3LBA9_9BACT</name>
<dbReference type="InterPro" id="IPR000924">
    <property type="entry name" value="Glu/Gln-tRNA-synth"/>
</dbReference>
<evidence type="ECO:0000313" key="9">
    <source>
        <dbReference type="EMBL" id="TKK72049.1"/>
    </source>
</evidence>
<dbReference type="PRINTS" id="PR00987">
    <property type="entry name" value="TRNASYNTHGLU"/>
</dbReference>
<dbReference type="Proteomes" id="UP000305848">
    <property type="component" value="Unassembled WGS sequence"/>
</dbReference>
<evidence type="ECO:0000256" key="2">
    <source>
        <dbReference type="ARBA" id="ARBA00022723"/>
    </source>
</evidence>
<keyword evidence="1 7" id="KW-0436">Ligase</keyword>
<dbReference type="InterPro" id="IPR014729">
    <property type="entry name" value="Rossmann-like_a/b/a_fold"/>
</dbReference>
<evidence type="ECO:0000256" key="1">
    <source>
        <dbReference type="ARBA" id="ARBA00022598"/>
    </source>
</evidence>
<feature type="domain" description="Glutamyl/glutaminyl-tRNA synthetase class Ib catalytic" evidence="8">
    <location>
        <begin position="169"/>
        <end position="270"/>
    </location>
</feature>
<comment type="similarity">
    <text evidence="7">Belongs to the class-I aminoacyl-tRNA synthetase family.</text>
</comment>
<keyword evidence="4" id="KW-0862">Zinc</keyword>
<protein>
    <submittedName>
        <fullName evidence="9">tRNA glutamyl-Q synthetase</fullName>
    </submittedName>
</protein>
<dbReference type="AlphaFoldDB" id="A0A4U3LBA9"/>
<dbReference type="InterPro" id="IPR001412">
    <property type="entry name" value="aa-tRNA-synth_I_CS"/>
</dbReference>
<dbReference type="SUPFAM" id="SSF52374">
    <property type="entry name" value="Nucleotidylyl transferase"/>
    <property type="match status" value="1"/>
</dbReference>
<dbReference type="GO" id="GO:0005829">
    <property type="term" value="C:cytosol"/>
    <property type="evidence" value="ECO:0007669"/>
    <property type="project" value="TreeGrafter"/>
</dbReference>
<keyword evidence="3 7" id="KW-0547">Nucleotide-binding</keyword>
<dbReference type="EMBL" id="SZQL01000001">
    <property type="protein sequence ID" value="TKK72049.1"/>
    <property type="molecule type" value="Genomic_DNA"/>
</dbReference>
<evidence type="ECO:0000313" key="10">
    <source>
        <dbReference type="Proteomes" id="UP000305848"/>
    </source>
</evidence>
<evidence type="ECO:0000259" key="8">
    <source>
        <dbReference type="Pfam" id="PF00749"/>
    </source>
</evidence>
<evidence type="ECO:0000256" key="5">
    <source>
        <dbReference type="ARBA" id="ARBA00022840"/>
    </source>
</evidence>
<reference evidence="9 10" key="1">
    <citation type="submission" date="2019-05" db="EMBL/GenBank/DDBJ databases">
        <title>Panacibacter sp. strain 17mud1-8 Genome sequencing and assembly.</title>
        <authorList>
            <person name="Chhetri G."/>
        </authorList>
    </citation>
    <scope>NUCLEOTIDE SEQUENCE [LARGE SCALE GENOMIC DNA]</scope>
    <source>
        <strain evidence="9 10">17mud1-8</strain>
    </source>
</reference>
<keyword evidence="6 7" id="KW-0030">Aminoacyl-tRNA synthetase</keyword>
<dbReference type="GO" id="GO:0006424">
    <property type="term" value="P:glutamyl-tRNA aminoacylation"/>
    <property type="evidence" value="ECO:0007669"/>
    <property type="project" value="TreeGrafter"/>
</dbReference>
<accession>A0A4U3LBA9</accession>
<dbReference type="Pfam" id="PF00749">
    <property type="entry name" value="tRNA-synt_1c"/>
    <property type="match status" value="2"/>
</dbReference>
<dbReference type="RefSeq" id="WP_137260289.1">
    <property type="nucleotide sequence ID" value="NZ_SZQL01000001.1"/>
</dbReference>
<keyword evidence="2" id="KW-0479">Metal-binding</keyword>
<keyword evidence="7" id="KW-0648">Protein biosynthesis</keyword>
<dbReference type="GO" id="GO:0004818">
    <property type="term" value="F:glutamate-tRNA ligase activity"/>
    <property type="evidence" value="ECO:0007669"/>
    <property type="project" value="TreeGrafter"/>
</dbReference>
<proteinExistence type="inferred from homology"/>
<dbReference type="InterPro" id="IPR049940">
    <property type="entry name" value="GluQ/Sye"/>
</dbReference>
<keyword evidence="10" id="KW-1185">Reference proteome</keyword>
<feature type="domain" description="Glutamyl/glutaminyl-tRNA synthetase class Ib catalytic" evidence="8">
    <location>
        <begin position="8"/>
        <end position="120"/>
    </location>
</feature>
<dbReference type="OrthoDB" id="9807503at2"/>
<evidence type="ECO:0000256" key="7">
    <source>
        <dbReference type="RuleBase" id="RU363037"/>
    </source>
</evidence>
<dbReference type="PROSITE" id="PS00178">
    <property type="entry name" value="AA_TRNA_LIGASE_I"/>
    <property type="match status" value="1"/>
</dbReference>
<dbReference type="GO" id="GO:0005524">
    <property type="term" value="F:ATP binding"/>
    <property type="evidence" value="ECO:0007669"/>
    <property type="project" value="UniProtKB-KW"/>
</dbReference>
<evidence type="ECO:0000256" key="3">
    <source>
        <dbReference type="ARBA" id="ARBA00022741"/>
    </source>
</evidence>
<dbReference type="Gene3D" id="3.40.50.620">
    <property type="entry name" value="HUPs"/>
    <property type="match status" value="1"/>
</dbReference>
<sequence length="278" mass="31714">MNAASFYKTRIAPTPSGYLHIGNALSFLITTDLAKKAGAKLLLRIDDLDSARTRQQYVEDIFDTLRFLEIEWEEGPGNYAEYESAWSQVHRLHLYEAALQQLSAAGLVYACACSRTQWQQNAGYTCTCREKHLPLDTPDTSWRLITNDTLLLTVRTLAGEAITTHLPAAMQSFIVRKKDGHPAYQLASLIDDEYFGIDAIVRGQDLWDCTLAQQYLAQVLDKPFFRQVTFYHHPLVMDVSGFRKLSKSAGATSIRHLRSEGKRRKDVLEMMKHWMDKH</sequence>
<dbReference type="InterPro" id="IPR020058">
    <property type="entry name" value="Glu/Gln-tRNA-synth_Ib_cat-dom"/>
</dbReference>